<dbReference type="Proteomes" id="UP001321486">
    <property type="component" value="Plasmid pNBRC108728a"/>
</dbReference>
<dbReference type="Gene3D" id="3.30.160.20">
    <property type="match status" value="1"/>
</dbReference>
<reference evidence="4" key="1">
    <citation type="journal article" date="2019" name="Int. J. Syst. Evol. Microbiol.">
        <title>The Global Catalogue of Microorganisms (GCM) 10K type strain sequencing project: providing services to taxonomists for standard genome sequencing and annotation.</title>
        <authorList>
            <consortium name="The Broad Institute Genomics Platform"/>
            <consortium name="The Broad Institute Genome Sequencing Center for Infectious Disease"/>
            <person name="Wu L."/>
            <person name="Ma J."/>
        </authorList>
    </citation>
    <scope>NUCLEOTIDE SEQUENCE [LARGE SCALE GENOMIC DNA]</scope>
    <source>
        <strain evidence="4">NBRC 108728</strain>
    </source>
</reference>
<geneLocation type="plasmid" evidence="3 4">
    <name>pNBRC108728a</name>
</geneLocation>
<feature type="domain" description="DRBM" evidence="2">
    <location>
        <begin position="46"/>
        <end position="116"/>
    </location>
</feature>
<gene>
    <name evidence="3" type="ORF">GCM10025867_50100</name>
</gene>
<dbReference type="RefSeq" id="WP_286347053.1">
    <property type="nucleotide sequence ID" value="NZ_AP027733.1"/>
</dbReference>
<keyword evidence="4" id="KW-1185">Reference proteome</keyword>
<proteinExistence type="predicted"/>
<sequence length="117" mass="12509">MKLARHRAAQAALLHLIGEQVHEEQGIAAPAPIALPKEEALPTHENPISWINEHAAKARLHAPTFDIANTGTAQAPKFTCRATYEAAPDFTAEATAASKAEAKTKAAETLRQRILAA</sequence>
<dbReference type="SMART" id="SM00358">
    <property type="entry name" value="DSRM"/>
    <property type="match status" value="1"/>
</dbReference>
<dbReference type="SUPFAM" id="SSF54768">
    <property type="entry name" value="dsRNA-binding domain-like"/>
    <property type="match status" value="1"/>
</dbReference>
<keyword evidence="3" id="KW-0614">Plasmid</keyword>
<dbReference type="CDD" id="cd00048">
    <property type="entry name" value="DSRM_SF"/>
    <property type="match status" value="1"/>
</dbReference>
<accession>A0ABM8GWB8</accession>
<evidence type="ECO:0000313" key="3">
    <source>
        <dbReference type="EMBL" id="BDZ52769.1"/>
    </source>
</evidence>
<dbReference type="EMBL" id="AP027733">
    <property type="protein sequence ID" value="BDZ52769.1"/>
    <property type="molecule type" value="Genomic_DNA"/>
</dbReference>
<evidence type="ECO:0000256" key="1">
    <source>
        <dbReference type="PROSITE-ProRule" id="PRU00266"/>
    </source>
</evidence>
<organism evidence="3 4">
    <name type="scientific">Frondihabitans sucicola</name>
    <dbReference type="NCBI Taxonomy" id="1268041"/>
    <lineage>
        <taxon>Bacteria</taxon>
        <taxon>Bacillati</taxon>
        <taxon>Actinomycetota</taxon>
        <taxon>Actinomycetes</taxon>
        <taxon>Micrococcales</taxon>
        <taxon>Microbacteriaceae</taxon>
        <taxon>Frondihabitans</taxon>
    </lineage>
</organism>
<name>A0ABM8GWB8_9MICO</name>
<protein>
    <recommendedName>
        <fullName evidence="2">DRBM domain-containing protein</fullName>
    </recommendedName>
</protein>
<evidence type="ECO:0000313" key="4">
    <source>
        <dbReference type="Proteomes" id="UP001321486"/>
    </source>
</evidence>
<dbReference type="InterPro" id="IPR014720">
    <property type="entry name" value="dsRBD_dom"/>
</dbReference>
<dbReference type="PROSITE" id="PS50137">
    <property type="entry name" value="DS_RBD"/>
    <property type="match status" value="1"/>
</dbReference>
<keyword evidence="1" id="KW-0694">RNA-binding</keyword>
<evidence type="ECO:0000259" key="2">
    <source>
        <dbReference type="PROSITE" id="PS50137"/>
    </source>
</evidence>